<dbReference type="EMBL" id="KE345347">
    <property type="protein sequence ID" value="EXC02100.1"/>
    <property type="molecule type" value="Genomic_DNA"/>
</dbReference>
<proteinExistence type="predicted"/>
<dbReference type="AlphaFoldDB" id="W9S0G2"/>
<evidence type="ECO:0000313" key="3">
    <source>
        <dbReference type="Proteomes" id="UP000030645"/>
    </source>
</evidence>
<protein>
    <recommendedName>
        <fullName evidence="1">RNase H type-1 domain-containing protein</fullName>
    </recommendedName>
</protein>
<evidence type="ECO:0000259" key="1">
    <source>
        <dbReference type="Pfam" id="PF13456"/>
    </source>
</evidence>
<dbReference type="Pfam" id="PF13456">
    <property type="entry name" value="RVT_3"/>
    <property type="match status" value="1"/>
</dbReference>
<dbReference type="Proteomes" id="UP000030645">
    <property type="component" value="Unassembled WGS sequence"/>
</dbReference>
<reference evidence="3" key="1">
    <citation type="submission" date="2013-01" db="EMBL/GenBank/DDBJ databases">
        <title>Draft Genome Sequence of a Mulberry Tree, Morus notabilis C.K. Schneid.</title>
        <authorList>
            <person name="He N."/>
            <person name="Zhao S."/>
        </authorList>
    </citation>
    <scope>NUCLEOTIDE SEQUENCE</scope>
</reference>
<organism evidence="2 3">
    <name type="scientific">Morus notabilis</name>
    <dbReference type="NCBI Taxonomy" id="981085"/>
    <lineage>
        <taxon>Eukaryota</taxon>
        <taxon>Viridiplantae</taxon>
        <taxon>Streptophyta</taxon>
        <taxon>Embryophyta</taxon>
        <taxon>Tracheophyta</taxon>
        <taxon>Spermatophyta</taxon>
        <taxon>Magnoliopsida</taxon>
        <taxon>eudicotyledons</taxon>
        <taxon>Gunneridae</taxon>
        <taxon>Pentapetalae</taxon>
        <taxon>rosids</taxon>
        <taxon>fabids</taxon>
        <taxon>Rosales</taxon>
        <taxon>Moraceae</taxon>
        <taxon>Moreae</taxon>
        <taxon>Morus</taxon>
    </lineage>
</organism>
<feature type="domain" description="RNase H type-1" evidence="1">
    <location>
        <begin position="4"/>
        <end position="63"/>
    </location>
</feature>
<sequence length="75" mass="8735">MPYCIFTGDNQTVIDCLRGIIQRPWEISNAFGFANSLKPSLEYVVFTKVYRLRNFTAHNLAKWRLACNVHWGRVS</sequence>
<dbReference type="GO" id="GO:0003676">
    <property type="term" value="F:nucleic acid binding"/>
    <property type="evidence" value="ECO:0007669"/>
    <property type="project" value="InterPro"/>
</dbReference>
<accession>W9S0G2</accession>
<name>W9S0G2_9ROSA</name>
<evidence type="ECO:0000313" key="2">
    <source>
        <dbReference type="EMBL" id="EXC02100.1"/>
    </source>
</evidence>
<gene>
    <name evidence="2" type="ORF">L484_024065</name>
</gene>
<dbReference type="GO" id="GO:0004523">
    <property type="term" value="F:RNA-DNA hybrid ribonuclease activity"/>
    <property type="evidence" value="ECO:0007669"/>
    <property type="project" value="InterPro"/>
</dbReference>
<dbReference type="InterPro" id="IPR002156">
    <property type="entry name" value="RNaseH_domain"/>
</dbReference>
<keyword evidence="3" id="KW-1185">Reference proteome</keyword>